<feature type="non-terminal residue" evidence="3">
    <location>
        <position position="1"/>
    </location>
</feature>
<dbReference type="SMART" id="SM00343">
    <property type="entry name" value="ZnF_C2HC"/>
    <property type="match status" value="1"/>
</dbReference>
<evidence type="ECO:0000313" key="4">
    <source>
        <dbReference type="Proteomes" id="UP000584415"/>
    </source>
</evidence>
<name>A0A7K5VP56_9CORV</name>
<accession>A0A7K5VP56</accession>
<feature type="domain" description="CCHC-type" evidence="2">
    <location>
        <begin position="18"/>
        <end position="32"/>
    </location>
</feature>
<evidence type="ECO:0000256" key="1">
    <source>
        <dbReference type="PROSITE-ProRule" id="PRU00047"/>
    </source>
</evidence>
<keyword evidence="1" id="KW-0862">Zinc</keyword>
<dbReference type="EMBL" id="VYXC01010929">
    <property type="protein sequence ID" value="NWU30051.1"/>
    <property type="molecule type" value="Genomic_DNA"/>
</dbReference>
<keyword evidence="1" id="KW-0479">Metal-binding</keyword>
<organism evidence="3 4">
    <name type="scientific">Platysteira castanea</name>
    <dbReference type="NCBI Taxonomy" id="1160851"/>
    <lineage>
        <taxon>Eukaryota</taxon>
        <taxon>Metazoa</taxon>
        <taxon>Chordata</taxon>
        <taxon>Craniata</taxon>
        <taxon>Vertebrata</taxon>
        <taxon>Euteleostomi</taxon>
        <taxon>Archelosauria</taxon>
        <taxon>Archosauria</taxon>
        <taxon>Dinosauria</taxon>
        <taxon>Saurischia</taxon>
        <taxon>Theropoda</taxon>
        <taxon>Coelurosauria</taxon>
        <taxon>Aves</taxon>
        <taxon>Neognathae</taxon>
        <taxon>Neoaves</taxon>
        <taxon>Telluraves</taxon>
        <taxon>Australaves</taxon>
        <taxon>Passeriformes</taxon>
        <taxon>Corvoidea</taxon>
        <taxon>Platysteiridae</taxon>
        <taxon>Platysteira</taxon>
    </lineage>
</organism>
<feature type="non-terminal residue" evidence="3">
    <location>
        <position position="117"/>
    </location>
</feature>
<dbReference type="InterPro" id="IPR001878">
    <property type="entry name" value="Znf_CCHC"/>
</dbReference>
<reference evidence="3 4" key="1">
    <citation type="submission" date="2019-09" db="EMBL/GenBank/DDBJ databases">
        <title>Bird 10,000 Genomes (B10K) Project - Family phase.</title>
        <authorList>
            <person name="Zhang G."/>
        </authorList>
    </citation>
    <scope>NUCLEOTIDE SEQUENCE [LARGE SCALE GENOMIC DNA]</scope>
    <source>
        <strain evidence="3">B10K-DU-001-71</strain>
        <tissue evidence="3">Muscle</tissue>
    </source>
</reference>
<evidence type="ECO:0000259" key="2">
    <source>
        <dbReference type="PROSITE" id="PS50158"/>
    </source>
</evidence>
<evidence type="ECO:0000313" key="3">
    <source>
        <dbReference type="EMBL" id="NWU30051.1"/>
    </source>
</evidence>
<dbReference type="GO" id="GO:0003676">
    <property type="term" value="F:nucleic acid binding"/>
    <property type="evidence" value="ECO:0007669"/>
    <property type="project" value="InterPro"/>
</dbReference>
<dbReference type="PROSITE" id="PS50158">
    <property type="entry name" value="ZF_CCHC"/>
    <property type="match status" value="1"/>
</dbReference>
<dbReference type="AlphaFoldDB" id="A0A7K5VP56"/>
<keyword evidence="1" id="KW-0863">Zinc-finger</keyword>
<protein>
    <submittedName>
        <fullName evidence="3">GAK5 protein</fullName>
    </submittedName>
</protein>
<dbReference type="Gene3D" id="4.10.60.10">
    <property type="entry name" value="Zinc finger, CCHC-type"/>
    <property type="match status" value="1"/>
</dbReference>
<gene>
    <name evidence="3" type="primary">Ervk5_3</name>
    <name evidence="3" type="ORF">DYACAS_R15616</name>
</gene>
<comment type="caution">
    <text evidence="3">The sequence shown here is derived from an EMBL/GenBank/DDBJ whole genome shotgun (WGS) entry which is preliminary data.</text>
</comment>
<dbReference type="Proteomes" id="UP000584415">
    <property type="component" value="Unassembled WGS sequence"/>
</dbReference>
<keyword evidence="4" id="KW-1185">Reference proteome</keyword>
<dbReference type="SUPFAM" id="SSF57756">
    <property type="entry name" value="Retrovirus zinc finger-like domains"/>
    <property type="match status" value="1"/>
</dbReference>
<proteinExistence type="predicted"/>
<sequence length="117" mass="13029">MAAAFAAVRGPPATSGVCFDCGKPSHFKKNCPALKRDKPKTTAVCSQCSHSANQCHSKYDSEGHLLQGYQKNWNQSVGQWRCTLTQMPQPPRQMPAPWMPYRSLPRVLAQQLQTVLD</sequence>
<dbReference type="InterPro" id="IPR036875">
    <property type="entry name" value="Znf_CCHC_sf"/>
</dbReference>
<dbReference type="GO" id="GO:0008270">
    <property type="term" value="F:zinc ion binding"/>
    <property type="evidence" value="ECO:0007669"/>
    <property type="project" value="UniProtKB-KW"/>
</dbReference>